<evidence type="ECO:0000256" key="4">
    <source>
        <dbReference type="ARBA" id="ARBA00023125"/>
    </source>
</evidence>
<dbReference type="Proteomes" id="UP001606134">
    <property type="component" value="Unassembled WGS sequence"/>
</dbReference>
<evidence type="ECO:0000313" key="7">
    <source>
        <dbReference type="Proteomes" id="UP001606134"/>
    </source>
</evidence>
<comment type="caution">
    <text evidence="6">The sequence shown here is derived from an EMBL/GenBank/DDBJ whole genome shotgun (WGS) entry which is preliminary data.</text>
</comment>
<gene>
    <name evidence="6" type="ORF">ACG04R_25450</name>
</gene>
<dbReference type="RefSeq" id="WP_394416753.1">
    <property type="nucleotide sequence ID" value="NZ_JBIGIC010000017.1"/>
</dbReference>
<protein>
    <submittedName>
        <fullName evidence="6">Transposase</fullName>
    </submittedName>
</protein>
<dbReference type="InterPro" id="IPR001207">
    <property type="entry name" value="Transposase_mutator"/>
</dbReference>
<proteinExistence type="inferred from homology"/>
<dbReference type="EMBL" id="JBIGIC010000017">
    <property type="protein sequence ID" value="MFG6490048.1"/>
    <property type="molecule type" value="Genomic_DNA"/>
</dbReference>
<keyword evidence="3" id="KW-0815">Transposition</keyword>
<accession>A0ABW7HJE2</accession>
<comment type="function">
    <text evidence="1">Required for the transposition of the insertion element.</text>
</comment>
<keyword evidence="4" id="KW-0238">DNA-binding</keyword>
<evidence type="ECO:0000256" key="5">
    <source>
        <dbReference type="ARBA" id="ARBA00023172"/>
    </source>
</evidence>
<evidence type="ECO:0000256" key="2">
    <source>
        <dbReference type="ARBA" id="ARBA00010961"/>
    </source>
</evidence>
<keyword evidence="5" id="KW-0233">DNA recombination</keyword>
<evidence type="ECO:0000313" key="6">
    <source>
        <dbReference type="EMBL" id="MFG6490048.1"/>
    </source>
</evidence>
<evidence type="ECO:0000256" key="3">
    <source>
        <dbReference type="ARBA" id="ARBA00022578"/>
    </source>
</evidence>
<dbReference type="Pfam" id="PF00872">
    <property type="entry name" value="Transposase_mut"/>
    <property type="match status" value="1"/>
</dbReference>
<evidence type="ECO:0000256" key="1">
    <source>
        <dbReference type="ARBA" id="ARBA00002190"/>
    </source>
</evidence>
<comment type="similarity">
    <text evidence="2">Belongs to the transposase mutator family.</text>
</comment>
<reference evidence="6 7" key="1">
    <citation type="submission" date="2024-08" db="EMBL/GenBank/DDBJ databases">
        <authorList>
            <person name="Lu H."/>
        </authorList>
    </citation>
    <scope>NUCLEOTIDE SEQUENCE [LARGE SCALE GENOMIC DNA]</scope>
    <source>
        <strain evidence="6 7">BYS78W</strain>
    </source>
</reference>
<sequence>MKTLDPSVQRERWLRRTLCRRYAAVVFSTFSAPPLKGQQAENRAICWAFGSLIRGECEILGAWNLNGETATMPAVFGDLSDRGVEFVRCGLGDLRGAEAAFLATFRMSALYPSIEQDLASALSSVKPRHRAAMSSEMRSMLGEPSGVPATVLQPGISSEGLRQKYPGILERWSGSVAAFRQLFALPEPYRQLVRSVDRTAIGMQQRLMKAISRHGPFVDSVEAFDFVVDGLLRADLQLRREAEAKQLAREALVLQSGRYAPVSGGAYGAPVLA</sequence>
<organism evidence="6 7">
    <name type="scientific">Pelomonas candidula</name>
    <dbReference type="NCBI Taxonomy" id="3299025"/>
    <lineage>
        <taxon>Bacteria</taxon>
        <taxon>Pseudomonadati</taxon>
        <taxon>Pseudomonadota</taxon>
        <taxon>Betaproteobacteria</taxon>
        <taxon>Burkholderiales</taxon>
        <taxon>Sphaerotilaceae</taxon>
        <taxon>Roseateles</taxon>
    </lineage>
</organism>
<keyword evidence="7" id="KW-1185">Reference proteome</keyword>
<name>A0ABW7HJE2_9BURK</name>